<feature type="domain" description="RING-type" evidence="11">
    <location>
        <begin position="73"/>
        <end position="293"/>
    </location>
</feature>
<dbReference type="PROSITE" id="PS50089">
    <property type="entry name" value="ZF_RING_2"/>
    <property type="match status" value="1"/>
</dbReference>
<dbReference type="Pfam" id="PF22191">
    <property type="entry name" value="IBR_1"/>
    <property type="match status" value="1"/>
</dbReference>
<feature type="domain" description="RING-type" evidence="10">
    <location>
        <begin position="244"/>
        <end position="291"/>
    </location>
</feature>
<comment type="pathway">
    <text evidence="1">Protein modification; protein ubiquitination.</text>
</comment>
<dbReference type="Gene3D" id="1.20.120.1750">
    <property type="match status" value="1"/>
</dbReference>
<dbReference type="PROSITE" id="PS51873">
    <property type="entry name" value="TRIAD"/>
    <property type="match status" value="1"/>
</dbReference>
<feature type="region of interest" description="Disordered" evidence="9">
    <location>
        <begin position="51"/>
        <end position="70"/>
    </location>
</feature>
<evidence type="ECO:0000256" key="2">
    <source>
        <dbReference type="ARBA" id="ARBA00022679"/>
    </source>
</evidence>
<accession>A0ABR3UB45</accession>
<keyword evidence="13" id="KW-1185">Reference proteome</keyword>
<keyword evidence="4" id="KW-0677">Repeat</keyword>
<keyword evidence="6" id="KW-0833">Ubl conjugation pathway</keyword>
<dbReference type="InterPro" id="IPR017907">
    <property type="entry name" value="Znf_RING_CS"/>
</dbReference>
<dbReference type="PANTHER" id="PTHR22770:SF13">
    <property type="entry name" value="RING-TYPE DOMAIN-CONTAINING PROTEIN"/>
    <property type="match status" value="1"/>
</dbReference>
<protein>
    <recommendedName>
        <fullName evidence="14">RING-type domain-containing protein</fullName>
    </recommendedName>
</protein>
<keyword evidence="7" id="KW-0862">Zinc</keyword>
<dbReference type="CDD" id="cd20335">
    <property type="entry name" value="BRcat_RBR"/>
    <property type="match status" value="1"/>
</dbReference>
<evidence type="ECO:0000256" key="8">
    <source>
        <dbReference type="PROSITE-ProRule" id="PRU00175"/>
    </source>
</evidence>
<evidence type="ECO:0000259" key="11">
    <source>
        <dbReference type="PROSITE" id="PS51873"/>
    </source>
</evidence>
<dbReference type="Proteomes" id="UP001578633">
    <property type="component" value="Chromosome 8"/>
</dbReference>
<evidence type="ECO:0000256" key="6">
    <source>
        <dbReference type="ARBA" id="ARBA00022786"/>
    </source>
</evidence>
<sequence>MVPSTRLRSMPERRINYAARANGIHASAESPDASPTTAPRRVARVKAGAVVKPKSGPKVREKAPARKKKERPAKRECSICATEKVPTRSFKAPDDACEHLRSICNMCVAKMLKTKVAERQLGEAELSCPFPKCGHLLDYPALTVIVSTAAFEDYDTAVTKHALSMGESYVACLSPDCGLYFSADDCKNKKSGMQLVACPYCDYEICLECNRPGKSHGKGSCDQAKKEEEELCMSVVKEMGAKPCPSCGLNLQKKGGCDHVKCAKCGHHFCWVCLVKYTNDIQHLDDCPHARVRIANQPGNWAQNNLTNAQLNNLIAQAGARLDNPAVAPAAAPMPLPLPPPAPVLPNIFGGFLDLDGRSDDDSSEDEG</sequence>
<keyword evidence="5 8" id="KW-0863">Zinc-finger</keyword>
<evidence type="ECO:0000313" key="12">
    <source>
        <dbReference type="EMBL" id="KAL1793555.1"/>
    </source>
</evidence>
<dbReference type="PROSITE" id="PS00518">
    <property type="entry name" value="ZF_RING_1"/>
    <property type="match status" value="1"/>
</dbReference>
<dbReference type="InterPro" id="IPR001841">
    <property type="entry name" value="Znf_RING"/>
</dbReference>
<dbReference type="InterPro" id="IPR013083">
    <property type="entry name" value="Znf_RING/FYVE/PHD"/>
</dbReference>
<evidence type="ECO:0000256" key="9">
    <source>
        <dbReference type="SAM" id="MobiDB-lite"/>
    </source>
</evidence>
<dbReference type="InterPro" id="IPR002867">
    <property type="entry name" value="IBR_dom"/>
</dbReference>
<gene>
    <name evidence="12" type="ORF">ACET3X_008537</name>
</gene>
<dbReference type="Pfam" id="PF01485">
    <property type="entry name" value="IBR"/>
    <property type="match status" value="1"/>
</dbReference>
<evidence type="ECO:0008006" key="14">
    <source>
        <dbReference type="Google" id="ProtNLM"/>
    </source>
</evidence>
<reference evidence="12 13" key="1">
    <citation type="submission" date="2024-09" db="EMBL/GenBank/DDBJ databases">
        <title>T2T genomes of carrot and Alternaria dauci and their utility for understanding host-pathogen interaction during carrot leaf blight disease.</title>
        <authorList>
            <person name="Liu W."/>
            <person name="Xu S."/>
            <person name="Ou C."/>
            <person name="Liu X."/>
            <person name="Zhuang F."/>
            <person name="Deng X.W."/>
        </authorList>
    </citation>
    <scope>NUCLEOTIDE SEQUENCE [LARGE SCALE GENOMIC DNA]</scope>
    <source>
        <strain evidence="12 13">A2016</strain>
    </source>
</reference>
<comment type="caution">
    <text evidence="12">The sequence shown here is derived from an EMBL/GenBank/DDBJ whole genome shotgun (WGS) entry which is preliminary data.</text>
</comment>
<feature type="region of interest" description="Disordered" evidence="9">
    <location>
        <begin position="21"/>
        <end position="41"/>
    </location>
</feature>
<evidence type="ECO:0000256" key="7">
    <source>
        <dbReference type="ARBA" id="ARBA00022833"/>
    </source>
</evidence>
<dbReference type="RefSeq" id="XP_069304139.1">
    <property type="nucleotide sequence ID" value="XM_069454721.1"/>
</dbReference>
<dbReference type="InterPro" id="IPR051628">
    <property type="entry name" value="LUBAC_E3_Ligases"/>
</dbReference>
<dbReference type="Gene3D" id="3.30.40.10">
    <property type="entry name" value="Zinc/RING finger domain, C3HC4 (zinc finger)"/>
    <property type="match status" value="1"/>
</dbReference>
<dbReference type="PANTHER" id="PTHR22770">
    <property type="entry name" value="UBIQUITIN CONJUGATING ENZYME 7 INTERACTING PROTEIN-RELATED"/>
    <property type="match status" value="1"/>
</dbReference>
<dbReference type="GeneID" id="96088859"/>
<evidence type="ECO:0000256" key="1">
    <source>
        <dbReference type="ARBA" id="ARBA00004906"/>
    </source>
</evidence>
<organism evidence="12 13">
    <name type="scientific">Alternaria dauci</name>
    <dbReference type="NCBI Taxonomy" id="48095"/>
    <lineage>
        <taxon>Eukaryota</taxon>
        <taxon>Fungi</taxon>
        <taxon>Dikarya</taxon>
        <taxon>Ascomycota</taxon>
        <taxon>Pezizomycotina</taxon>
        <taxon>Dothideomycetes</taxon>
        <taxon>Pleosporomycetidae</taxon>
        <taxon>Pleosporales</taxon>
        <taxon>Pleosporineae</taxon>
        <taxon>Pleosporaceae</taxon>
        <taxon>Alternaria</taxon>
        <taxon>Alternaria sect. Porri</taxon>
    </lineage>
</organism>
<name>A0ABR3UB45_9PLEO</name>
<keyword evidence="2" id="KW-0808">Transferase</keyword>
<evidence type="ECO:0000259" key="10">
    <source>
        <dbReference type="PROSITE" id="PS50089"/>
    </source>
</evidence>
<keyword evidence="3" id="KW-0479">Metal-binding</keyword>
<dbReference type="InterPro" id="IPR044066">
    <property type="entry name" value="TRIAD_supradom"/>
</dbReference>
<evidence type="ECO:0000256" key="5">
    <source>
        <dbReference type="ARBA" id="ARBA00022771"/>
    </source>
</evidence>
<dbReference type="EMBL" id="JBHGVX010000008">
    <property type="protein sequence ID" value="KAL1793555.1"/>
    <property type="molecule type" value="Genomic_DNA"/>
</dbReference>
<dbReference type="CDD" id="cd20336">
    <property type="entry name" value="Rcat_RBR"/>
    <property type="match status" value="1"/>
</dbReference>
<evidence type="ECO:0000313" key="13">
    <source>
        <dbReference type="Proteomes" id="UP001578633"/>
    </source>
</evidence>
<evidence type="ECO:0000256" key="3">
    <source>
        <dbReference type="ARBA" id="ARBA00022723"/>
    </source>
</evidence>
<proteinExistence type="predicted"/>
<dbReference type="SUPFAM" id="SSF57850">
    <property type="entry name" value="RING/U-box"/>
    <property type="match status" value="3"/>
</dbReference>
<evidence type="ECO:0000256" key="4">
    <source>
        <dbReference type="ARBA" id="ARBA00022737"/>
    </source>
</evidence>